<evidence type="ECO:0000256" key="1">
    <source>
        <dbReference type="ARBA" id="ARBA00004555"/>
    </source>
</evidence>
<keyword evidence="7" id="KW-0675">Receptor</keyword>
<keyword evidence="3 4" id="KW-0175">Coiled coil</keyword>
<dbReference type="InterPro" id="IPR000237">
    <property type="entry name" value="GRIP_dom"/>
</dbReference>
<dbReference type="GO" id="GO:0005794">
    <property type="term" value="C:Golgi apparatus"/>
    <property type="evidence" value="ECO:0007669"/>
    <property type="project" value="UniProtKB-SubCell"/>
</dbReference>
<evidence type="ECO:0000313" key="8">
    <source>
        <dbReference type="EnsemblMetazoa" id="KAF7488103.1"/>
    </source>
</evidence>
<evidence type="ECO:0000256" key="5">
    <source>
        <dbReference type="SAM" id="MobiDB-lite"/>
    </source>
</evidence>
<evidence type="ECO:0000313" key="7">
    <source>
        <dbReference type="EMBL" id="KAF7488103.1"/>
    </source>
</evidence>
<dbReference type="GO" id="GO:0006888">
    <property type="term" value="P:endoplasmic reticulum to Golgi vesicle-mediated transport"/>
    <property type="evidence" value="ECO:0007669"/>
    <property type="project" value="TreeGrafter"/>
</dbReference>
<feature type="coiled-coil region" evidence="4">
    <location>
        <begin position="24"/>
        <end position="58"/>
    </location>
</feature>
<dbReference type="GO" id="GO:0007030">
    <property type="term" value="P:Golgi organization"/>
    <property type="evidence" value="ECO:0007669"/>
    <property type="project" value="TreeGrafter"/>
</dbReference>
<dbReference type="GO" id="GO:0031267">
    <property type="term" value="F:small GTPase binding"/>
    <property type="evidence" value="ECO:0007669"/>
    <property type="project" value="TreeGrafter"/>
</dbReference>
<feature type="coiled-coil region" evidence="4">
    <location>
        <begin position="220"/>
        <end position="247"/>
    </location>
</feature>
<evidence type="ECO:0000256" key="3">
    <source>
        <dbReference type="ARBA" id="ARBA00023054"/>
    </source>
</evidence>
<dbReference type="AlphaFoldDB" id="A0A834R1A3"/>
<feature type="domain" description="GRIP" evidence="6">
    <location>
        <begin position="713"/>
        <end position="762"/>
    </location>
</feature>
<dbReference type="OrthoDB" id="425925at2759"/>
<reference evidence="7" key="2">
    <citation type="submission" date="2020-01" db="EMBL/GenBank/DDBJ databases">
        <authorList>
            <person name="Korhonen P.K.K."/>
            <person name="Guangxu M.G."/>
            <person name="Wang T.W."/>
            <person name="Stroehlein A.J.S."/>
            <person name="Young N.D."/>
            <person name="Ang C.-S.A."/>
            <person name="Fernando D.W.F."/>
            <person name="Lu H.L."/>
            <person name="Taylor S.T."/>
            <person name="Ehtesham M.E.M."/>
            <person name="Najaraj S.H.N."/>
            <person name="Harsha G.H.G."/>
            <person name="Madugundu A.M."/>
            <person name="Renuse S.R."/>
            <person name="Holt D.H."/>
            <person name="Pandey A.P."/>
            <person name="Papenfuss A.P."/>
            <person name="Gasser R.B.G."/>
            <person name="Fischer K.F."/>
        </authorList>
    </citation>
    <scope>NUCLEOTIDE SEQUENCE</scope>
    <source>
        <strain evidence="7">SSS_KF_BRIS2020</strain>
    </source>
</reference>
<dbReference type="PROSITE" id="PS50913">
    <property type="entry name" value="GRIP"/>
    <property type="match status" value="1"/>
</dbReference>
<dbReference type="PANTHER" id="PTHR18921">
    <property type="entry name" value="MYOSIN HEAVY CHAIN - RELATED"/>
    <property type="match status" value="1"/>
</dbReference>
<proteinExistence type="predicted"/>
<accession>A0A834R1A3</accession>
<reference evidence="8" key="3">
    <citation type="submission" date="2022-06" db="UniProtKB">
        <authorList>
            <consortium name="EnsemblMetazoa"/>
        </authorList>
    </citation>
    <scope>IDENTIFICATION</scope>
</reference>
<feature type="coiled-coil region" evidence="4">
    <location>
        <begin position="389"/>
        <end position="437"/>
    </location>
</feature>
<evidence type="ECO:0000259" key="6">
    <source>
        <dbReference type="PROSITE" id="PS50913"/>
    </source>
</evidence>
<feature type="compositionally biased region" description="Acidic residues" evidence="5">
    <location>
        <begin position="95"/>
        <end position="106"/>
    </location>
</feature>
<reference evidence="9" key="1">
    <citation type="journal article" date="2020" name="PLoS Negl. Trop. Dis.">
        <title>High-quality nuclear genome for Sarcoptes scabiei-A critical resource for a neglected parasite.</title>
        <authorList>
            <person name="Korhonen P.K."/>
            <person name="Gasser R.B."/>
            <person name="Ma G."/>
            <person name="Wang T."/>
            <person name="Stroehlein A.J."/>
            <person name="Young N.D."/>
            <person name="Ang C.S."/>
            <person name="Fernando D.D."/>
            <person name="Lu H.C."/>
            <person name="Taylor S."/>
            <person name="Reynolds S.L."/>
            <person name="Mofiz E."/>
            <person name="Najaraj S.H."/>
            <person name="Gowda H."/>
            <person name="Madugundu A."/>
            <person name="Renuse S."/>
            <person name="Holt D."/>
            <person name="Pandey A."/>
            <person name="Papenfuss A.T."/>
            <person name="Fischer K."/>
        </authorList>
    </citation>
    <scope>NUCLEOTIDE SEQUENCE [LARGE SCALE GENOMIC DNA]</scope>
</reference>
<feature type="region of interest" description="Disordered" evidence="5">
    <location>
        <begin position="95"/>
        <end position="116"/>
    </location>
</feature>
<dbReference type="Proteomes" id="UP000070412">
    <property type="component" value="Unassembled WGS sequence"/>
</dbReference>
<keyword evidence="9" id="KW-1185">Reference proteome</keyword>
<sequence>MWSNLNESFSAITDHISSLRNSLIDQQQEQSSDSNSNHRELELKISLLKNEIIRHREIAKTYKDRWLEAEKCCQKVLGHFSQTYNDDIDFREDANDETEDRCELEERDSLQTSPSNERLLKNFEQTECGNEIKQSIDLHARVEHKHFANLSIDSASKLILSLQDEIVRLRTDGEHWRKLAKEDRNEQCQYLHQKCLDLAKQNEDYECELQKLDFLHEQERSKLLALRSELLHENQQLRQQLSDEKLKEAKDFGCQTLGPNYEQIFKIANIHWDPSDPNVSVDDITAKLCEKITFLSRNNMTLLNAQQHPLEMPSHYDPINDQSTCLGNEKIENDNQNVPIDDHLDKLSLREEPEGSFSDQQIVESVDEPSNNERLVDGERNTFATLNELKLLKEDLDKKEMECIDFRKRLIENKTEIESKESRLIEMKHQYEILQDQFNVIESQLNTQLNENQKDRIDLKKFKTQCEKLTIDVENSANDFKKLTIVLAAKESELSEMRKRLESIDLTEKSSEKDSLIQIKQDQIEQLTSELDRLRKHLVETEEIYSSYLKESQNNIETYEVRLREQEAINSTLVQKDLERENSFLKLHEKLEECSNRKHLLEDENEQLKANLIDYQSVIEQLEKEHQRNISSINTEYQKQISINEKSLKESRRQLKICEEHLMETRQALEAASRLNEKIEEKESLIESLQSDLKEKNEELNLILIEMKEKDSRNEGKIDKQIVKNLILSYLATPIDKRSEGDRLLAKVLDFNQEEMDRVGIRIGRDRKSLDNSFMSKFVNFLESESSPQKNIASLNEISNSNSQQIELAKDLNKRLNQCETKTKTHQPRINLYVGQPSKSSHSNYSPIGPQQNQLLSNIENSINQSKILFHPLSESNSSNI</sequence>
<organism evidence="7">
    <name type="scientific">Sarcoptes scabiei</name>
    <name type="common">Itch mite</name>
    <name type="synonym">Acarus scabiei</name>
    <dbReference type="NCBI Taxonomy" id="52283"/>
    <lineage>
        <taxon>Eukaryota</taxon>
        <taxon>Metazoa</taxon>
        <taxon>Ecdysozoa</taxon>
        <taxon>Arthropoda</taxon>
        <taxon>Chelicerata</taxon>
        <taxon>Arachnida</taxon>
        <taxon>Acari</taxon>
        <taxon>Acariformes</taxon>
        <taxon>Sarcoptiformes</taxon>
        <taxon>Astigmata</taxon>
        <taxon>Psoroptidia</taxon>
        <taxon>Sarcoptoidea</taxon>
        <taxon>Sarcoptidae</taxon>
        <taxon>Sarcoptinae</taxon>
        <taxon>Sarcoptes</taxon>
    </lineage>
</organism>
<evidence type="ECO:0000313" key="9">
    <source>
        <dbReference type="Proteomes" id="UP000070412"/>
    </source>
</evidence>
<evidence type="ECO:0000256" key="2">
    <source>
        <dbReference type="ARBA" id="ARBA00023034"/>
    </source>
</evidence>
<comment type="subcellular location">
    <subcellularLocation>
        <location evidence="1">Golgi apparatus</location>
    </subcellularLocation>
</comment>
<evidence type="ECO:0000256" key="4">
    <source>
        <dbReference type="SAM" id="Coils"/>
    </source>
</evidence>
<dbReference type="EnsemblMetazoa" id="SSS_1446s_mrna">
    <property type="protein sequence ID" value="KAF7488103.1"/>
    <property type="gene ID" value="SSS_1446"/>
</dbReference>
<dbReference type="PANTHER" id="PTHR18921:SF2">
    <property type="entry name" value="THYROID RECEPTOR-INTERACTING PROTEIN 11"/>
    <property type="match status" value="1"/>
</dbReference>
<dbReference type="EMBL" id="WVUK01000066">
    <property type="protein sequence ID" value="KAF7488103.1"/>
    <property type="molecule type" value="Genomic_DNA"/>
</dbReference>
<protein>
    <submittedName>
        <fullName evidence="7">Thyroid receptor-interacting protein 11</fullName>
    </submittedName>
</protein>
<name>A0A834R1A3_SARSC</name>
<gene>
    <name evidence="7" type="ORF">SSS_1446</name>
</gene>
<keyword evidence="2" id="KW-0333">Golgi apparatus</keyword>
<feature type="coiled-coil region" evidence="4">
    <location>
        <begin position="487"/>
        <end position="710"/>
    </location>
</feature>